<name>A0A8E2F830_9PEZI</name>
<dbReference type="EMBL" id="KV748979">
    <property type="protein sequence ID" value="OCL11831.1"/>
    <property type="molecule type" value="Genomic_DNA"/>
</dbReference>
<dbReference type="PANTHER" id="PTHR10073:SF52">
    <property type="entry name" value="MISMATCH REPAIR ENDONUCLEASE PMS2"/>
    <property type="match status" value="1"/>
</dbReference>
<dbReference type="SUPFAM" id="SSF118116">
    <property type="entry name" value="DNA mismatch repair protein MutL"/>
    <property type="match status" value="1"/>
</dbReference>
<dbReference type="SMART" id="SM01340">
    <property type="entry name" value="DNA_mis_repair"/>
    <property type="match status" value="1"/>
</dbReference>
<gene>
    <name evidence="7" type="ORF">AOQ84DRAFT_373628</name>
</gene>
<sequence>MATIKPIEARSVHQIQSGQVIIDICSVVKELVENSLDAGAKSIDVRFKNHGLDSIEVHDNGGGIAPEDYETIALKHYTSKLSAYDDLNCLRTFGFRGEALSSLCALSKFHIITARTVDGAKGTKLDFETSGKLKSTSIVACQKGTIVVVENLFHNLPVRRRELEKNIKREYGKVLSVLHAYACISTEVRFAASNQMPKGKKAIVFSTNSNLTTKENIANVYGAKTLFALIPLNLQFEMDSGTGLVRTTRKSSTQEDSTSRKVKILGHISRPVVGEGRQTPDRQMFFVNSRPCSLPQVAKAFNEAYKSYNITQSPFIFADLKLDTNAYDVNVSPDKRTILLHDQTTLLETLKASLLELFASHDQSVPQSQLSVRKSLANRPPMATRNGADQPSGEEKTIVGKIGVEGENFASSDQLSSSSSSEDVACLVGPTVSLIQDFVGRNTEDRIGHSSEQNSIPFPKKNQQLSSFPSLGGKLPPHGQDTADMSVMSLSPDTSKPEKKDISEIVQDCSLQASSLHTGHMEQKDLPNPPGLAFENDIPSVKHSPQKSAQSSIQNAFDRMRPRRVPVETATITIGNTTTRSTVGSTPRKRRRIHTPKFGSNVISSPLSARSLRTFAAQVMQGESEDGGDTSEDERRRQDSDISVSIPQSNASSNRNESKSSPDADGQNKVADKPTLILTTGDDEVDESDDEDSEYVNEAEKRSLEESKVAHMIASAEELAAKQSHDNLKRAASLLKGPGKKYSTLYLAQSLNTSIPSIYQSLSRLGQYIKDGTSDVGNDPKTIALPDSTPEERLSLTVSKSDFGLMRIIGQFNLGFILAVRPSSNSKSCRTSLDLFIIDQHASDEKYNFERLTASTILTAQRLVHPHALILTAIEEEIILSHSADLTANGFVVDVDTSGATPVGQRCKLLSLPMSREVTFTPSDLEELLALISDHAGQDVPRPSKVRRLLASRACRGSVMVGKSLTAAQMEKVVRHMGSMEKPWSCPHGRPTMRHLLGLSDWDSWEEGDGLIGMAEEKKVMDWGLWLTGRVKEK</sequence>
<evidence type="ECO:0000256" key="3">
    <source>
        <dbReference type="ARBA" id="ARBA00070941"/>
    </source>
</evidence>
<dbReference type="FunFam" id="3.30.565.10:FF:000014">
    <property type="entry name" value="Mismatch repair endonuclease pms1, putative"/>
    <property type="match status" value="1"/>
</dbReference>
<dbReference type="GO" id="GO:0140664">
    <property type="term" value="F:ATP-dependent DNA damage sensor activity"/>
    <property type="evidence" value="ECO:0007669"/>
    <property type="project" value="InterPro"/>
</dbReference>
<keyword evidence="8" id="KW-1185">Reference proteome</keyword>
<dbReference type="InterPro" id="IPR037198">
    <property type="entry name" value="MutL_C_sf"/>
</dbReference>
<dbReference type="InterPro" id="IPR036890">
    <property type="entry name" value="HATPase_C_sf"/>
</dbReference>
<dbReference type="GO" id="GO:0005524">
    <property type="term" value="F:ATP binding"/>
    <property type="evidence" value="ECO:0007669"/>
    <property type="project" value="InterPro"/>
</dbReference>
<dbReference type="InterPro" id="IPR014721">
    <property type="entry name" value="Ribsml_uS5_D2-typ_fold_subgr"/>
</dbReference>
<dbReference type="InterPro" id="IPR020568">
    <property type="entry name" value="Ribosomal_Su5_D2-typ_SF"/>
</dbReference>
<dbReference type="Pfam" id="PF13589">
    <property type="entry name" value="HATPase_c_3"/>
    <property type="match status" value="1"/>
</dbReference>
<feature type="compositionally biased region" description="Polar residues" evidence="4">
    <location>
        <begin position="450"/>
        <end position="469"/>
    </location>
</feature>
<dbReference type="Gene3D" id="3.30.1540.20">
    <property type="entry name" value="MutL, C-terminal domain, dimerisation subdomain"/>
    <property type="match status" value="1"/>
</dbReference>
<evidence type="ECO:0000256" key="2">
    <source>
        <dbReference type="ARBA" id="ARBA00022763"/>
    </source>
</evidence>
<evidence type="ECO:0000256" key="1">
    <source>
        <dbReference type="ARBA" id="ARBA00006082"/>
    </source>
</evidence>
<evidence type="ECO:0000259" key="5">
    <source>
        <dbReference type="SMART" id="SM00853"/>
    </source>
</evidence>
<feature type="compositionally biased region" description="Acidic residues" evidence="4">
    <location>
        <begin position="623"/>
        <end position="632"/>
    </location>
</feature>
<dbReference type="InterPro" id="IPR002099">
    <property type="entry name" value="MutL/Mlh/PMS"/>
</dbReference>
<dbReference type="AlphaFoldDB" id="A0A8E2F830"/>
<feature type="region of interest" description="Disordered" evidence="4">
    <location>
        <begin position="445"/>
        <end position="499"/>
    </location>
</feature>
<feature type="region of interest" description="Disordered" evidence="4">
    <location>
        <begin position="573"/>
        <end position="605"/>
    </location>
</feature>
<feature type="region of interest" description="Disordered" evidence="4">
    <location>
        <begin position="369"/>
        <end position="395"/>
    </location>
</feature>
<feature type="region of interest" description="Disordered" evidence="4">
    <location>
        <begin position="620"/>
        <end position="705"/>
    </location>
</feature>
<dbReference type="SUPFAM" id="SSF54211">
    <property type="entry name" value="Ribosomal protein S5 domain 2-like"/>
    <property type="match status" value="1"/>
</dbReference>
<proteinExistence type="inferred from homology"/>
<reference evidence="7 8" key="1">
    <citation type="journal article" date="2016" name="Nat. Commun.">
        <title>Ectomycorrhizal ecology is imprinted in the genome of the dominant symbiotic fungus Cenococcum geophilum.</title>
        <authorList>
            <consortium name="DOE Joint Genome Institute"/>
            <person name="Peter M."/>
            <person name="Kohler A."/>
            <person name="Ohm R.A."/>
            <person name="Kuo A."/>
            <person name="Krutzmann J."/>
            <person name="Morin E."/>
            <person name="Arend M."/>
            <person name="Barry K.W."/>
            <person name="Binder M."/>
            <person name="Choi C."/>
            <person name="Clum A."/>
            <person name="Copeland A."/>
            <person name="Grisel N."/>
            <person name="Haridas S."/>
            <person name="Kipfer T."/>
            <person name="LaButti K."/>
            <person name="Lindquist E."/>
            <person name="Lipzen A."/>
            <person name="Maire R."/>
            <person name="Meier B."/>
            <person name="Mihaltcheva S."/>
            <person name="Molinier V."/>
            <person name="Murat C."/>
            <person name="Poggeler S."/>
            <person name="Quandt C.A."/>
            <person name="Sperisen C."/>
            <person name="Tritt A."/>
            <person name="Tisserant E."/>
            <person name="Crous P.W."/>
            <person name="Henrissat B."/>
            <person name="Nehls U."/>
            <person name="Egli S."/>
            <person name="Spatafora J.W."/>
            <person name="Grigoriev I.V."/>
            <person name="Martin F.M."/>
        </authorList>
    </citation>
    <scope>NUCLEOTIDE SEQUENCE [LARGE SCALE GENOMIC DNA]</scope>
    <source>
        <strain evidence="7 8">CBS 207.34</strain>
    </source>
</reference>
<dbReference type="GO" id="GO:0032389">
    <property type="term" value="C:MutLalpha complex"/>
    <property type="evidence" value="ECO:0007669"/>
    <property type="project" value="TreeGrafter"/>
</dbReference>
<feature type="compositionally biased region" description="Low complexity" evidence="4">
    <location>
        <begin position="573"/>
        <end position="582"/>
    </location>
</feature>
<evidence type="ECO:0000256" key="4">
    <source>
        <dbReference type="SAM" id="MobiDB-lite"/>
    </source>
</evidence>
<dbReference type="GO" id="GO:0000710">
    <property type="term" value="P:meiotic mismatch repair"/>
    <property type="evidence" value="ECO:0007669"/>
    <property type="project" value="UniProtKB-ARBA"/>
</dbReference>
<dbReference type="Gene3D" id="3.30.230.10">
    <property type="match status" value="1"/>
</dbReference>
<dbReference type="Pfam" id="PF08676">
    <property type="entry name" value="MutL_C"/>
    <property type="match status" value="1"/>
</dbReference>
<feature type="domain" description="MutL C-terminal dimerisation" evidence="5">
    <location>
        <begin position="808"/>
        <end position="965"/>
    </location>
</feature>
<feature type="compositionally biased region" description="Polar residues" evidence="4">
    <location>
        <begin position="641"/>
        <end position="655"/>
    </location>
</feature>
<evidence type="ECO:0000259" key="6">
    <source>
        <dbReference type="SMART" id="SM01340"/>
    </source>
</evidence>
<feature type="region of interest" description="Disordered" evidence="4">
    <location>
        <begin position="541"/>
        <end position="561"/>
    </location>
</feature>
<dbReference type="InterPro" id="IPR014790">
    <property type="entry name" value="MutL_C"/>
</dbReference>
<feature type="compositionally biased region" description="Acidic residues" evidence="4">
    <location>
        <begin position="681"/>
        <end position="697"/>
    </location>
</feature>
<evidence type="ECO:0000313" key="8">
    <source>
        <dbReference type="Proteomes" id="UP000250140"/>
    </source>
</evidence>
<dbReference type="InterPro" id="IPR042121">
    <property type="entry name" value="MutL_C_regsub"/>
</dbReference>
<accession>A0A8E2F830</accession>
<dbReference type="GO" id="GO:0016887">
    <property type="term" value="F:ATP hydrolysis activity"/>
    <property type="evidence" value="ECO:0007669"/>
    <property type="project" value="InterPro"/>
</dbReference>
<dbReference type="SMART" id="SM00853">
    <property type="entry name" value="MutL_C"/>
    <property type="match status" value="1"/>
</dbReference>
<dbReference type="CDD" id="cd03484">
    <property type="entry name" value="MutL_Trans_hPMS_2_like"/>
    <property type="match status" value="1"/>
</dbReference>
<dbReference type="NCBIfam" id="TIGR00585">
    <property type="entry name" value="mutl"/>
    <property type="match status" value="1"/>
</dbReference>
<dbReference type="InterPro" id="IPR013507">
    <property type="entry name" value="DNA_mismatch_S5_2-like"/>
</dbReference>
<dbReference type="Pfam" id="PF01119">
    <property type="entry name" value="DNA_mis_repair"/>
    <property type="match status" value="1"/>
</dbReference>
<evidence type="ECO:0000313" key="7">
    <source>
        <dbReference type="EMBL" id="OCL11831.1"/>
    </source>
</evidence>
<dbReference type="Gene3D" id="3.30.565.10">
    <property type="entry name" value="Histidine kinase-like ATPase, C-terminal domain"/>
    <property type="match status" value="1"/>
</dbReference>
<organism evidence="7 8">
    <name type="scientific">Glonium stellatum</name>
    <dbReference type="NCBI Taxonomy" id="574774"/>
    <lineage>
        <taxon>Eukaryota</taxon>
        <taxon>Fungi</taxon>
        <taxon>Dikarya</taxon>
        <taxon>Ascomycota</taxon>
        <taxon>Pezizomycotina</taxon>
        <taxon>Dothideomycetes</taxon>
        <taxon>Pleosporomycetidae</taxon>
        <taxon>Gloniales</taxon>
        <taxon>Gloniaceae</taxon>
        <taxon>Glonium</taxon>
    </lineage>
</organism>
<dbReference type="OrthoDB" id="10263226at2759"/>
<dbReference type="FunFam" id="3.30.230.10:FF:000120">
    <property type="entry name" value="Mismatch repair endonuclease PMS2"/>
    <property type="match status" value="1"/>
</dbReference>
<dbReference type="Gene3D" id="3.30.1370.100">
    <property type="entry name" value="MutL, C-terminal domain, regulatory subdomain"/>
    <property type="match status" value="1"/>
</dbReference>
<dbReference type="InterPro" id="IPR042120">
    <property type="entry name" value="MutL_C_dimsub"/>
</dbReference>
<keyword evidence="2" id="KW-0227">DNA damage</keyword>
<dbReference type="InterPro" id="IPR014762">
    <property type="entry name" value="DNA_mismatch_repair_CS"/>
</dbReference>
<dbReference type="SUPFAM" id="SSF55874">
    <property type="entry name" value="ATPase domain of HSP90 chaperone/DNA topoisomerase II/histidine kinase"/>
    <property type="match status" value="1"/>
</dbReference>
<dbReference type="PROSITE" id="PS00058">
    <property type="entry name" value="DNA_MISMATCH_REPAIR_1"/>
    <property type="match status" value="1"/>
</dbReference>
<comment type="similarity">
    <text evidence="1">Belongs to the DNA mismatch repair MutL/HexB family.</text>
</comment>
<dbReference type="Proteomes" id="UP000250140">
    <property type="component" value="Unassembled WGS sequence"/>
</dbReference>
<feature type="compositionally biased region" description="Polar residues" evidence="4">
    <location>
        <begin position="546"/>
        <end position="555"/>
    </location>
</feature>
<feature type="domain" description="DNA mismatch repair protein S5" evidence="6">
    <location>
        <begin position="217"/>
        <end position="359"/>
    </location>
</feature>
<dbReference type="PANTHER" id="PTHR10073">
    <property type="entry name" value="DNA MISMATCH REPAIR PROTEIN MLH, PMS, MUTL"/>
    <property type="match status" value="1"/>
</dbReference>
<dbReference type="GO" id="GO:0030983">
    <property type="term" value="F:mismatched DNA binding"/>
    <property type="evidence" value="ECO:0007669"/>
    <property type="project" value="InterPro"/>
</dbReference>
<protein>
    <recommendedName>
        <fullName evidence="3">DNA mismatch repair protein PMS1</fullName>
    </recommendedName>
</protein>
<dbReference type="InterPro" id="IPR038973">
    <property type="entry name" value="MutL/Mlh/Pms-like"/>
</dbReference>
<dbReference type="FunFam" id="3.30.1370.100:FF:000001">
    <property type="entry name" value="Mismatch repair endonuclease pms1, putative"/>
    <property type="match status" value="1"/>
</dbReference>
<dbReference type="CDD" id="cd16926">
    <property type="entry name" value="HATPase_MutL-MLH-PMS-like"/>
    <property type="match status" value="1"/>
</dbReference>